<dbReference type="OrthoDB" id="10263094at2759"/>
<evidence type="ECO:0000313" key="11">
    <source>
        <dbReference type="Proteomes" id="UP000232323"/>
    </source>
</evidence>
<sequence>MLQSLSILLTLLGATLSARPNVELVDLRAPVGDLDLPVVMWHGMGDSCCEPLRSVGALKKMIEDKLGVYVLSIATGTSEAKDVWSSYFGDVNAQAAAVCEQLRSTPELQGGYNAIGFSQGGQFMRAVIQRCQHIGPKANILITLGSQHQGVMNAPGCESTAPSSGITSVAAEQDVGSFSTACQAMQAFLARGAYLPLVQNHVVQAQYFKDPFHMDEYLKKSIFLADLNNEHQTKSLQYKENLLTLGKFVMYRFTADKMVVPRDSSWFSWFNGTQLVPLAEQPLYKEDWLGLKELDDSGRLVFAELEGEHMQFSFEWFQAEIIDKYLRSSSSASI</sequence>
<dbReference type="FunFam" id="3.40.50.1820:FF:000107">
    <property type="entry name" value="Palmitoyl-protein thioesterase 1"/>
    <property type="match status" value="1"/>
</dbReference>
<evidence type="ECO:0000256" key="4">
    <source>
        <dbReference type="ARBA" id="ARBA00022729"/>
    </source>
</evidence>
<evidence type="ECO:0000256" key="1">
    <source>
        <dbReference type="ARBA" id="ARBA00010758"/>
    </source>
</evidence>
<dbReference type="STRING" id="1157962.A0A250XGV5"/>
<evidence type="ECO:0000313" key="10">
    <source>
        <dbReference type="EMBL" id="GAX82020.1"/>
    </source>
</evidence>
<gene>
    <name evidence="10" type="ORF">CEUSTIGMA_g9448.t1</name>
</gene>
<dbReference type="AlphaFoldDB" id="A0A250XGV5"/>
<evidence type="ECO:0000256" key="9">
    <source>
        <dbReference type="SAM" id="SignalP"/>
    </source>
</evidence>
<feature type="signal peptide" evidence="9">
    <location>
        <begin position="1"/>
        <end position="17"/>
    </location>
</feature>
<keyword evidence="5" id="KW-0378">Hydrolase</keyword>
<dbReference type="Proteomes" id="UP000232323">
    <property type="component" value="Unassembled WGS sequence"/>
</dbReference>
<dbReference type="Pfam" id="PF02089">
    <property type="entry name" value="Palm_thioest"/>
    <property type="match status" value="1"/>
</dbReference>
<dbReference type="SUPFAM" id="SSF53474">
    <property type="entry name" value="alpha/beta-Hydrolases"/>
    <property type="match status" value="1"/>
</dbReference>
<comment type="caution">
    <text evidence="10">The sequence shown here is derived from an EMBL/GenBank/DDBJ whole genome shotgun (WGS) entry which is preliminary data.</text>
</comment>
<evidence type="ECO:0000256" key="2">
    <source>
        <dbReference type="ARBA" id="ARBA00012423"/>
    </source>
</evidence>
<evidence type="ECO:0000256" key="3">
    <source>
        <dbReference type="ARBA" id="ARBA00014212"/>
    </source>
</evidence>
<dbReference type="InterPro" id="IPR029058">
    <property type="entry name" value="AB_hydrolase_fold"/>
</dbReference>
<dbReference type="Gene3D" id="3.40.50.1820">
    <property type="entry name" value="alpha/beta hydrolase"/>
    <property type="match status" value="1"/>
</dbReference>
<dbReference type="GO" id="GO:0008474">
    <property type="term" value="F:palmitoyl-(protein) hydrolase activity"/>
    <property type="evidence" value="ECO:0007669"/>
    <property type="project" value="UniProtKB-EC"/>
</dbReference>
<dbReference type="PRINTS" id="PR00414">
    <property type="entry name" value="PPTHIESTRASE"/>
</dbReference>
<evidence type="ECO:0000256" key="8">
    <source>
        <dbReference type="ARBA" id="ARBA00031934"/>
    </source>
</evidence>
<dbReference type="EMBL" id="BEGY01000074">
    <property type="protein sequence ID" value="GAX82020.1"/>
    <property type="molecule type" value="Genomic_DNA"/>
</dbReference>
<keyword evidence="7" id="KW-0325">Glycoprotein</keyword>
<accession>A0A250XGV5</accession>
<proteinExistence type="inferred from homology"/>
<comment type="similarity">
    <text evidence="1">Belongs to the palmitoyl-protein thioesterase family.</text>
</comment>
<dbReference type="PANTHER" id="PTHR11247:SF8">
    <property type="entry name" value="PALMITOYL-PROTEIN THIOESTERASE 1"/>
    <property type="match status" value="1"/>
</dbReference>
<name>A0A250XGV5_9CHLO</name>
<dbReference type="PANTHER" id="PTHR11247">
    <property type="entry name" value="PALMITOYL-PROTEIN THIOESTERASE/DOLICHYLDIPHOSPHATASE 1"/>
    <property type="match status" value="1"/>
</dbReference>
<keyword evidence="4 9" id="KW-0732">Signal</keyword>
<dbReference type="InterPro" id="IPR002472">
    <property type="entry name" value="Palm_thioest"/>
</dbReference>
<keyword evidence="11" id="KW-1185">Reference proteome</keyword>
<evidence type="ECO:0000256" key="6">
    <source>
        <dbReference type="ARBA" id="ARBA00023157"/>
    </source>
</evidence>
<dbReference type="EC" id="3.1.2.22" evidence="2"/>
<organism evidence="10 11">
    <name type="scientific">Chlamydomonas eustigma</name>
    <dbReference type="NCBI Taxonomy" id="1157962"/>
    <lineage>
        <taxon>Eukaryota</taxon>
        <taxon>Viridiplantae</taxon>
        <taxon>Chlorophyta</taxon>
        <taxon>core chlorophytes</taxon>
        <taxon>Chlorophyceae</taxon>
        <taxon>CS clade</taxon>
        <taxon>Chlamydomonadales</taxon>
        <taxon>Chlamydomonadaceae</taxon>
        <taxon>Chlamydomonas</taxon>
    </lineage>
</organism>
<keyword evidence="6" id="KW-1015">Disulfide bond</keyword>
<evidence type="ECO:0000256" key="7">
    <source>
        <dbReference type="ARBA" id="ARBA00023180"/>
    </source>
</evidence>
<reference evidence="10 11" key="1">
    <citation type="submission" date="2017-08" db="EMBL/GenBank/DDBJ databases">
        <title>Acidophilic green algal genome provides insights into adaptation to an acidic environment.</title>
        <authorList>
            <person name="Hirooka S."/>
            <person name="Hirose Y."/>
            <person name="Kanesaki Y."/>
            <person name="Higuchi S."/>
            <person name="Fujiwara T."/>
            <person name="Onuma R."/>
            <person name="Era A."/>
            <person name="Ohbayashi R."/>
            <person name="Uzuka A."/>
            <person name="Nozaki H."/>
            <person name="Yoshikawa H."/>
            <person name="Miyagishima S.Y."/>
        </authorList>
    </citation>
    <scope>NUCLEOTIDE SEQUENCE [LARGE SCALE GENOMIC DNA]</scope>
    <source>
        <strain evidence="10 11">NIES-2499</strain>
    </source>
</reference>
<protein>
    <recommendedName>
        <fullName evidence="3">Palmitoyl-protein thioesterase 1</fullName>
        <ecNumber evidence="2">3.1.2.22</ecNumber>
    </recommendedName>
    <alternativeName>
        <fullName evidence="8">Palmitoyl-protein hydrolase 1</fullName>
    </alternativeName>
</protein>
<feature type="chain" id="PRO_5013349716" description="Palmitoyl-protein thioesterase 1" evidence="9">
    <location>
        <begin position="18"/>
        <end position="334"/>
    </location>
</feature>
<evidence type="ECO:0000256" key="5">
    <source>
        <dbReference type="ARBA" id="ARBA00022801"/>
    </source>
</evidence>